<feature type="repeat" description="WD" evidence="9">
    <location>
        <begin position="203"/>
        <end position="244"/>
    </location>
</feature>
<dbReference type="PANTHER" id="PTHR43979:SF1">
    <property type="entry name" value="PRE-MRNA-PROCESSING FACTOR 17"/>
    <property type="match status" value="1"/>
</dbReference>
<keyword evidence="3" id="KW-0507">mRNA processing</keyword>
<dbReference type="RefSeq" id="XP_067549895.1">
    <property type="nucleotide sequence ID" value="XM_067691540.1"/>
</dbReference>
<name>A0A8H7ZIK8_9ASCO</name>
<evidence type="ECO:0000256" key="9">
    <source>
        <dbReference type="PROSITE-ProRule" id="PRU00221"/>
    </source>
</evidence>
<sequence length="451" mass="51308">MSLVQGYSSSEEEEEEKIEKIEEAVDQPPKRQKTHSFAFEKIDYDPSTFESNFQQAKLKEAKARAKELKLRRKKNGGDPWSSIHEEEKQMYQPIEPVQVKDEEEEDDELDKFKPTSEFVGSSEHDYQGRSFMHIPNELAKQTPGAQECFVPKSVIHTFHKAHPKGVNKLQFFPNSGHLLLSCGNDGIIKLWSVYDSFELLRIYKGHKLAVKDICFNSTGDKFLSCGYDKLVHLWNTETGEVTKTIKTSSIPNVIRFNPNNESEFIIGLSNHKIEHYSLTSIQNPIQVYDHHIGAINDMLVDDQTFISTSDDKSVRVWHWQINIPIKVISDPSQFSTPSIKKHPNANYIALQSMDNCVKVIHSSGKYKWNKNKVFKGHLVAGYGIEVGFSPDGKIVMSGDSRGYAVFWDWQSKKIVNKLKLSTVPIKCVAFHPLETSKVAIAGTSGDIYYCD</sequence>
<reference evidence="11 12" key="1">
    <citation type="submission" date="2020-12" db="EMBL/GenBank/DDBJ databases">
        <title>Effect of drift, selection, and recombination on the evolution of hybrid genomes in Candida yeast pathogens.</title>
        <authorList>
            <person name="Mixao V."/>
            <person name="Ksiezopolska E."/>
            <person name="Saus E."/>
            <person name="Boekhout T."/>
            <person name="Gacser A."/>
            <person name="Gabaldon T."/>
        </authorList>
    </citation>
    <scope>NUCLEOTIDE SEQUENCE [LARGE SCALE GENOMIC DNA]</scope>
    <source>
        <strain evidence="11 12">BP57</strain>
    </source>
</reference>
<dbReference type="EMBL" id="JAEOAQ010000002">
    <property type="protein sequence ID" value="KAG5420779.1"/>
    <property type="molecule type" value="Genomic_DNA"/>
</dbReference>
<feature type="region of interest" description="Disordered" evidence="10">
    <location>
        <begin position="1"/>
        <end position="39"/>
    </location>
</feature>
<evidence type="ECO:0000256" key="8">
    <source>
        <dbReference type="ARBA" id="ARBA00068146"/>
    </source>
</evidence>
<dbReference type="PANTHER" id="PTHR43979">
    <property type="entry name" value="PRE-MRNA-PROCESSING FACTOR 17"/>
    <property type="match status" value="1"/>
</dbReference>
<dbReference type="PROSITE" id="PS50294">
    <property type="entry name" value="WD_REPEATS_REGION"/>
    <property type="match status" value="2"/>
</dbReference>
<dbReference type="GO" id="GO:0071013">
    <property type="term" value="C:catalytic step 2 spliceosome"/>
    <property type="evidence" value="ECO:0007669"/>
    <property type="project" value="InterPro"/>
</dbReference>
<protein>
    <recommendedName>
        <fullName evidence="8">Pre-mRNA-processing factor 17</fullName>
    </recommendedName>
</protein>
<dbReference type="InterPro" id="IPR001680">
    <property type="entry name" value="WD40_rpt"/>
</dbReference>
<evidence type="ECO:0000256" key="6">
    <source>
        <dbReference type="ARBA" id="ARBA00023187"/>
    </source>
</evidence>
<dbReference type="OrthoDB" id="10257301at2759"/>
<evidence type="ECO:0000256" key="4">
    <source>
        <dbReference type="ARBA" id="ARBA00022728"/>
    </source>
</evidence>
<evidence type="ECO:0000256" key="2">
    <source>
        <dbReference type="ARBA" id="ARBA00022574"/>
    </source>
</evidence>
<evidence type="ECO:0000313" key="12">
    <source>
        <dbReference type="Proteomes" id="UP000669133"/>
    </source>
</evidence>
<comment type="subcellular location">
    <subcellularLocation>
        <location evidence="1">Nucleus</location>
    </subcellularLocation>
</comment>
<dbReference type="GeneID" id="93651289"/>
<evidence type="ECO:0000313" key="11">
    <source>
        <dbReference type="EMBL" id="KAG5420779.1"/>
    </source>
</evidence>
<accession>A0A8H7ZIK8</accession>
<organism evidence="11 12">
    <name type="scientific">Candida metapsilosis</name>
    <dbReference type="NCBI Taxonomy" id="273372"/>
    <lineage>
        <taxon>Eukaryota</taxon>
        <taxon>Fungi</taxon>
        <taxon>Dikarya</taxon>
        <taxon>Ascomycota</taxon>
        <taxon>Saccharomycotina</taxon>
        <taxon>Pichiomycetes</taxon>
        <taxon>Debaryomycetaceae</taxon>
        <taxon>Candida/Lodderomyces clade</taxon>
        <taxon>Candida</taxon>
    </lineage>
</organism>
<dbReference type="GO" id="GO:0003729">
    <property type="term" value="F:mRNA binding"/>
    <property type="evidence" value="ECO:0007669"/>
    <property type="project" value="TreeGrafter"/>
</dbReference>
<gene>
    <name evidence="11" type="ORF">I9W82_002660</name>
</gene>
<keyword evidence="4" id="KW-0747">Spliceosome</keyword>
<dbReference type="PROSITE" id="PS50082">
    <property type="entry name" value="WD_REPEATS_2"/>
    <property type="match status" value="2"/>
</dbReference>
<evidence type="ECO:0000256" key="1">
    <source>
        <dbReference type="ARBA" id="ARBA00004123"/>
    </source>
</evidence>
<dbReference type="GO" id="GO:0000398">
    <property type="term" value="P:mRNA splicing, via spliceosome"/>
    <property type="evidence" value="ECO:0007669"/>
    <property type="project" value="InterPro"/>
</dbReference>
<keyword evidence="5" id="KW-0677">Repeat</keyword>
<dbReference type="Gene3D" id="2.130.10.10">
    <property type="entry name" value="YVTN repeat-like/Quinoprotein amine dehydrogenase"/>
    <property type="match status" value="1"/>
</dbReference>
<feature type="repeat" description="WD" evidence="9">
    <location>
        <begin position="159"/>
        <end position="193"/>
    </location>
</feature>
<dbReference type="Pfam" id="PF00400">
    <property type="entry name" value="WD40"/>
    <property type="match status" value="4"/>
</dbReference>
<keyword evidence="6" id="KW-0508">mRNA splicing</keyword>
<dbReference type="InterPro" id="IPR032847">
    <property type="entry name" value="PRPF17"/>
</dbReference>
<dbReference type="SUPFAM" id="SSF50978">
    <property type="entry name" value="WD40 repeat-like"/>
    <property type="match status" value="1"/>
</dbReference>
<keyword evidence="12" id="KW-1185">Reference proteome</keyword>
<dbReference type="FunFam" id="2.130.10.10:FF:000034">
    <property type="entry name" value="Pre-mRNA-processing factor 17, putative"/>
    <property type="match status" value="1"/>
</dbReference>
<keyword evidence="7" id="KW-0539">Nucleus</keyword>
<evidence type="ECO:0000256" key="7">
    <source>
        <dbReference type="ARBA" id="ARBA00023242"/>
    </source>
</evidence>
<dbReference type="SMART" id="SM00320">
    <property type="entry name" value="WD40"/>
    <property type="match status" value="6"/>
</dbReference>
<dbReference type="Proteomes" id="UP000669133">
    <property type="component" value="Unassembled WGS sequence"/>
</dbReference>
<evidence type="ECO:0000256" key="3">
    <source>
        <dbReference type="ARBA" id="ARBA00022664"/>
    </source>
</evidence>
<comment type="caution">
    <text evidence="11">The sequence shown here is derived from an EMBL/GenBank/DDBJ whole genome shotgun (WGS) entry which is preliminary data.</text>
</comment>
<dbReference type="InterPro" id="IPR036322">
    <property type="entry name" value="WD40_repeat_dom_sf"/>
</dbReference>
<evidence type="ECO:0000256" key="10">
    <source>
        <dbReference type="SAM" id="MobiDB-lite"/>
    </source>
</evidence>
<dbReference type="InterPro" id="IPR015943">
    <property type="entry name" value="WD40/YVTN_repeat-like_dom_sf"/>
</dbReference>
<keyword evidence="2 9" id="KW-0853">WD repeat</keyword>
<dbReference type="AlphaFoldDB" id="A0A8H7ZIK8"/>
<proteinExistence type="predicted"/>
<evidence type="ECO:0000256" key="5">
    <source>
        <dbReference type="ARBA" id="ARBA00022737"/>
    </source>
</evidence>